<comment type="caution">
    <text evidence="1">The sequence shown here is derived from an EMBL/GenBank/DDBJ whole genome shotgun (WGS) entry which is preliminary data.</text>
</comment>
<name>A0A3M7SWC3_BRAPC</name>
<sequence length="64" mass="7469">MVDSRTNNNFHGGDMLRSNDFRSAIKQQFITASYDGIVSLKKMITFCLKIYADKHLSQIFPKYY</sequence>
<evidence type="ECO:0000313" key="2">
    <source>
        <dbReference type="Proteomes" id="UP000276133"/>
    </source>
</evidence>
<evidence type="ECO:0000313" key="1">
    <source>
        <dbReference type="EMBL" id="RNA39957.1"/>
    </source>
</evidence>
<dbReference type="Proteomes" id="UP000276133">
    <property type="component" value="Unassembled WGS sequence"/>
</dbReference>
<dbReference type="EMBL" id="REGN01000694">
    <property type="protein sequence ID" value="RNA39957.1"/>
    <property type="molecule type" value="Genomic_DNA"/>
</dbReference>
<reference evidence="1 2" key="1">
    <citation type="journal article" date="2018" name="Sci. Rep.">
        <title>Genomic signatures of local adaptation to the degree of environmental predictability in rotifers.</title>
        <authorList>
            <person name="Franch-Gras L."/>
            <person name="Hahn C."/>
            <person name="Garcia-Roger E.M."/>
            <person name="Carmona M.J."/>
            <person name="Serra M."/>
            <person name="Gomez A."/>
        </authorList>
    </citation>
    <scope>NUCLEOTIDE SEQUENCE [LARGE SCALE GENOMIC DNA]</scope>
    <source>
        <strain evidence="1">HYR1</strain>
    </source>
</reference>
<dbReference type="AlphaFoldDB" id="A0A3M7SWC3"/>
<organism evidence="1 2">
    <name type="scientific">Brachionus plicatilis</name>
    <name type="common">Marine rotifer</name>
    <name type="synonym">Brachionus muelleri</name>
    <dbReference type="NCBI Taxonomy" id="10195"/>
    <lineage>
        <taxon>Eukaryota</taxon>
        <taxon>Metazoa</taxon>
        <taxon>Spiralia</taxon>
        <taxon>Gnathifera</taxon>
        <taxon>Rotifera</taxon>
        <taxon>Eurotatoria</taxon>
        <taxon>Monogononta</taxon>
        <taxon>Pseudotrocha</taxon>
        <taxon>Ploima</taxon>
        <taxon>Brachionidae</taxon>
        <taxon>Brachionus</taxon>
    </lineage>
</organism>
<proteinExistence type="predicted"/>
<protein>
    <submittedName>
        <fullName evidence="1">Uncharacterized protein</fullName>
    </submittedName>
</protein>
<accession>A0A3M7SWC3</accession>
<gene>
    <name evidence="1" type="ORF">BpHYR1_040791</name>
</gene>
<keyword evidence="2" id="KW-1185">Reference proteome</keyword>